<accession>A0A6P2BND7</accession>
<keyword evidence="4" id="KW-0238">DNA-binding</keyword>
<gene>
    <name evidence="8" type="ORF">EAS64_38865</name>
</gene>
<feature type="domain" description="RNA polymerase sigma-70 region 2" evidence="6">
    <location>
        <begin position="22"/>
        <end position="82"/>
    </location>
</feature>
<evidence type="ECO:0000259" key="7">
    <source>
        <dbReference type="Pfam" id="PF08281"/>
    </source>
</evidence>
<dbReference type="PANTHER" id="PTHR43133:SF8">
    <property type="entry name" value="RNA POLYMERASE SIGMA FACTOR HI_1459-RELATED"/>
    <property type="match status" value="1"/>
</dbReference>
<dbReference type="CDD" id="cd06171">
    <property type="entry name" value="Sigma70_r4"/>
    <property type="match status" value="1"/>
</dbReference>
<protein>
    <submittedName>
        <fullName evidence="8">RNA polymerase sigma factor</fullName>
    </submittedName>
</protein>
<evidence type="ECO:0000259" key="6">
    <source>
        <dbReference type="Pfam" id="PF04542"/>
    </source>
</evidence>
<dbReference type="Pfam" id="PF08281">
    <property type="entry name" value="Sigma70_r4_2"/>
    <property type="match status" value="1"/>
</dbReference>
<dbReference type="InterPro" id="IPR013249">
    <property type="entry name" value="RNA_pol_sigma70_r4_t2"/>
</dbReference>
<dbReference type="PANTHER" id="PTHR43133">
    <property type="entry name" value="RNA POLYMERASE ECF-TYPE SIGMA FACTO"/>
    <property type="match status" value="1"/>
</dbReference>
<feature type="domain" description="RNA polymerase sigma factor 70 region 4 type 2" evidence="7">
    <location>
        <begin position="134"/>
        <end position="185"/>
    </location>
</feature>
<evidence type="ECO:0000256" key="3">
    <source>
        <dbReference type="ARBA" id="ARBA00023082"/>
    </source>
</evidence>
<dbReference type="EMBL" id="RPFW01000010">
    <property type="protein sequence ID" value="TVZ00041.1"/>
    <property type="molecule type" value="Genomic_DNA"/>
</dbReference>
<proteinExistence type="inferred from homology"/>
<organism evidence="8 9">
    <name type="scientific">Trebonia kvetii</name>
    <dbReference type="NCBI Taxonomy" id="2480626"/>
    <lineage>
        <taxon>Bacteria</taxon>
        <taxon>Bacillati</taxon>
        <taxon>Actinomycetota</taxon>
        <taxon>Actinomycetes</taxon>
        <taxon>Streptosporangiales</taxon>
        <taxon>Treboniaceae</taxon>
        <taxon>Trebonia</taxon>
    </lineage>
</organism>
<reference evidence="8 9" key="1">
    <citation type="submission" date="2018-11" db="EMBL/GenBank/DDBJ databases">
        <title>Trebonia kvetii gen.nov., sp.nov., a novel acidophilic actinobacterium, and proposal of the new actinobacterial family Treboniaceae fam. nov.</title>
        <authorList>
            <person name="Rapoport D."/>
            <person name="Sagova-Mareckova M."/>
            <person name="Sedlacek I."/>
            <person name="Provaznik J."/>
            <person name="Kralova S."/>
            <person name="Pavlinic D."/>
            <person name="Benes V."/>
            <person name="Kopecky J."/>
        </authorList>
    </citation>
    <scope>NUCLEOTIDE SEQUENCE [LARGE SCALE GENOMIC DNA]</scope>
    <source>
        <strain evidence="8 9">15Tr583</strain>
    </source>
</reference>
<dbReference type="InterPro" id="IPR036388">
    <property type="entry name" value="WH-like_DNA-bd_sf"/>
</dbReference>
<keyword evidence="2" id="KW-0805">Transcription regulation</keyword>
<dbReference type="Gene3D" id="1.10.1740.10">
    <property type="match status" value="1"/>
</dbReference>
<dbReference type="GO" id="GO:0003677">
    <property type="term" value="F:DNA binding"/>
    <property type="evidence" value="ECO:0007669"/>
    <property type="project" value="UniProtKB-KW"/>
</dbReference>
<dbReference type="GO" id="GO:0016987">
    <property type="term" value="F:sigma factor activity"/>
    <property type="evidence" value="ECO:0007669"/>
    <property type="project" value="UniProtKB-KW"/>
</dbReference>
<dbReference type="SUPFAM" id="SSF88946">
    <property type="entry name" value="Sigma2 domain of RNA polymerase sigma factors"/>
    <property type="match status" value="1"/>
</dbReference>
<comment type="caution">
    <text evidence="8">The sequence shown here is derived from an EMBL/GenBank/DDBJ whole genome shotgun (WGS) entry which is preliminary data.</text>
</comment>
<dbReference type="InterPro" id="IPR014284">
    <property type="entry name" value="RNA_pol_sigma-70_dom"/>
</dbReference>
<keyword evidence="9" id="KW-1185">Reference proteome</keyword>
<dbReference type="Proteomes" id="UP000460272">
    <property type="component" value="Unassembled WGS sequence"/>
</dbReference>
<dbReference type="OrthoDB" id="5244716at2"/>
<dbReference type="Gene3D" id="1.10.10.10">
    <property type="entry name" value="Winged helix-like DNA-binding domain superfamily/Winged helix DNA-binding domain"/>
    <property type="match status" value="1"/>
</dbReference>
<dbReference type="SUPFAM" id="SSF88659">
    <property type="entry name" value="Sigma3 and sigma4 domains of RNA polymerase sigma factors"/>
    <property type="match status" value="1"/>
</dbReference>
<dbReference type="InterPro" id="IPR007627">
    <property type="entry name" value="RNA_pol_sigma70_r2"/>
</dbReference>
<dbReference type="InterPro" id="IPR013325">
    <property type="entry name" value="RNA_pol_sigma_r2"/>
</dbReference>
<dbReference type="AlphaFoldDB" id="A0A6P2BND7"/>
<dbReference type="NCBIfam" id="TIGR02937">
    <property type="entry name" value="sigma70-ECF"/>
    <property type="match status" value="1"/>
</dbReference>
<evidence type="ECO:0000256" key="5">
    <source>
        <dbReference type="ARBA" id="ARBA00023163"/>
    </source>
</evidence>
<dbReference type="GO" id="GO:0006352">
    <property type="term" value="P:DNA-templated transcription initiation"/>
    <property type="evidence" value="ECO:0007669"/>
    <property type="project" value="InterPro"/>
</dbReference>
<name>A0A6P2BND7_9ACTN</name>
<dbReference type="RefSeq" id="WP_145861567.1">
    <property type="nucleotide sequence ID" value="NZ_RPFW01000010.1"/>
</dbReference>
<keyword evidence="5" id="KW-0804">Transcription</keyword>
<dbReference type="Pfam" id="PF04542">
    <property type="entry name" value="Sigma70_r2"/>
    <property type="match status" value="1"/>
</dbReference>
<keyword evidence="3" id="KW-0731">Sigma factor</keyword>
<evidence type="ECO:0000313" key="9">
    <source>
        <dbReference type="Proteomes" id="UP000460272"/>
    </source>
</evidence>
<dbReference type="InterPro" id="IPR039425">
    <property type="entry name" value="RNA_pol_sigma-70-like"/>
</dbReference>
<comment type="similarity">
    <text evidence="1">Belongs to the sigma-70 factor family. ECF subfamily.</text>
</comment>
<evidence type="ECO:0000256" key="1">
    <source>
        <dbReference type="ARBA" id="ARBA00010641"/>
    </source>
</evidence>
<evidence type="ECO:0000313" key="8">
    <source>
        <dbReference type="EMBL" id="TVZ00041.1"/>
    </source>
</evidence>
<sequence length="198" mass="22077">MDADALLLRRLRDGDEHAFVALVERYHSTMLRVALAYVPSPAVAEEVVQDTWLAVLRGLARFEERSSLRTWLFTILVNRARTTGERESRSVPVADAGPAVDAARFGPSGAWAEPPEHWIEEAEDRIDAAKLTELLRAGLDVLPVRQREVVLLRDVEGLSGAEVCQVLAISEVNQRVLLHRGRSRLRQVLESELGGGRR</sequence>
<evidence type="ECO:0000256" key="2">
    <source>
        <dbReference type="ARBA" id="ARBA00023015"/>
    </source>
</evidence>
<evidence type="ECO:0000256" key="4">
    <source>
        <dbReference type="ARBA" id="ARBA00023125"/>
    </source>
</evidence>
<dbReference type="InterPro" id="IPR013324">
    <property type="entry name" value="RNA_pol_sigma_r3/r4-like"/>
</dbReference>